<feature type="transmembrane region" description="Helical" evidence="1">
    <location>
        <begin position="151"/>
        <end position="174"/>
    </location>
</feature>
<evidence type="ECO:0000256" key="1">
    <source>
        <dbReference type="SAM" id="Phobius"/>
    </source>
</evidence>
<comment type="caution">
    <text evidence="2">The sequence shown here is derived from an EMBL/GenBank/DDBJ whole genome shotgun (WGS) entry which is preliminary data.</text>
</comment>
<reference evidence="2 7" key="2">
    <citation type="submission" date="2023-03" db="EMBL/GenBank/DDBJ databases">
        <authorList>
            <person name="Shen W."/>
            <person name="Cai J."/>
        </authorList>
    </citation>
    <scope>NUCLEOTIDE SEQUENCE</scope>
    <source>
        <strain evidence="2">P33-2</strain>
        <strain evidence="3 7">Y2</strain>
    </source>
</reference>
<feature type="transmembrane region" description="Helical" evidence="1">
    <location>
        <begin position="76"/>
        <end position="101"/>
    </location>
</feature>
<keyword evidence="1" id="KW-0812">Transmembrane</keyword>
<keyword evidence="1" id="KW-1133">Transmembrane helix</keyword>
<name>A0A2N8PRD0_ENTAV</name>
<proteinExistence type="predicted"/>
<dbReference type="EMBL" id="JARPWY010000005">
    <property type="protein sequence ID" value="MDT2513195.1"/>
    <property type="molecule type" value="Genomic_DNA"/>
</dbReference>
<dbReference type="EMBL" id="RYZS01000002">
    <property type="protein sequence ID" value="RVU92784.1"/>
    <property type="molecule type" value="Genomic_DNA"/>
</dbReference>
<dbReference type="AlphaFoldDB" id="A0A2N8PRD0"/>
<evidence type="ECO:0000313" key="2">
    <source>
        <dbReference type="EMBL" id="MDT2402093.1"/>
    </source>
</evidence>
<dbReference type="Proteomes" id="UP000288388">
    <property type="component" value="Unassembled WGS sequence"/>
</dbReference>
<dbReference type="EMBL" id="JARPWH010000017">
    <property type="protein sequence ID" value="MDT2402093.1"/>
    <property type="molecule type" value="Genomic_DNA"/>
</dbReference>
<gene>
    <name evidence="4" type="ORF">EK398_20080</name>
    <name evidence="2" type="ORF">P7D43_06905</name>
    <name evidence="3" type="ORF">P7D79_02995</name>
</gene>
<evidence type="ECO:0000313" key="3">
    <source>
        <dbReference type="EMBL" id="MDT2513195.1"/>
    </source>
</evidence>
<dbReference type="Proteomes" id="UP001260773">
    <property type="component" value="Unassembled WGS sequence"/>
</dbReference>
<sequence>MNRVEFIKELSNHLAYEVRPSEVHRLIEYYDEMILDLMEDGYSERAAVKKLGDPKQLAYEAAGIPTEVRVPRKFNWLWITLLVLGFPLWGSLALAAFLILLSIDIVIWCIPFTGACLAGGTIIGGVAAAFTSPFVLFDSFFMGVTQLGAGMFLFGFGLLCMWLTYKFSAVFMNMHRSLMRIIRRNIFQRKVVQV</sequence>
<dbReference type="RefSeq" id="WP_048722093.1">
    <property type="nucleotide sequence ID" value="NZ_CAXSQU010000005.1"/>
</dbReference>
<keyword evidence="1" id="KW-0472">Membrane</keyword>
<evidence type="ECO:0000313" key="7">
    <source>
        <dbReference type="Proteomes" id="UP001264335"/>
    </source>
</evidence>
<accession>A0A2N8PRD0</accession>
<feature type="transmembrane region" description="Helical" evidence="1">
    <location>
        <begin position="108"/>
        <end position="131"/>
    </location>
</feature>
<dbReference type="Proteomes" id="UP001264335">
    <property type="component" value="Unassembled WGS sequence"/>
</dbReference>
<evidence type="ECO:0000313" key="5">
    <source>
        <dbReference type="Proteomes" id="UP000288388"/>
    </source>
</evidence>
<evidence type="ECO:0000313" key="6">
    <source>
        <dbReference type="Proteomes" id="UP001260773"/>
    </source>
</evidence>
<evidence type="ECO:0000313" key="4">
    <source>
        <dbReference type="EMBL" id="RVU92784.1"/>
    </source>
</evidence>
<organism evidence="2 6">
    <name type="scientific">Enterococcus avium</name>
    <name type="common">Streptococcus avium</name>
    <dbReference type="NCBI Taxonomy" id="33945"/>
    <lineage>
        <taxon>Bacteria</taxon>
        <taxon>Bacillati</taxon>
        <taxon>Bacillota</taxon>
        <taxon>Bacilli</taxon>
        <taxon>Lactobacillales</taxon>
        <taxon>Enterococcaceae</taxon>
        <taxon>Enterococcus</taxon>
    </lineage>
</organism>
<protein>
    <submittedName>
        <fullName evidence="2">DUF1700 domain-containing protein</fullName>
    </submittedName>
</protein>
<reference evidence="4 5" key="1">
    <citation type="submission" date="2018-12" db="EMBL/GenBank/DDBJ databases">
        <title>A novel vanA-carrying plasmid in a clinical isolate of Enterococcus avium.</title>
        <authorList>
            <person name="Bernasconi O.J."/>
            <person name="Luzzaro F."/>
            <person name="Endimiani A."/>
        </authorList>
    </citation>
    <scope>NUCLEOTIDE SEQUENCE [LARGE SCALE GENOMIC DNA]</scope>
    <source>
        <strain evidence="4 5">LC0559/18</strain>
    </source>
</reference>
<dbReference type="Pfam" id="PF22564">
    <property type="entry name" value="HAAS"/>
    <property type="match status" value="1"/>
</dbReference>